<reference evidence="15 16" key="1">
    <citation type="journal article" date="2016" name="Nat. Commun.">
        <title>Thousands of microbial genomes shed light on interconnected biogeochemical processes in an aquifer system.</title>
        <authorList>
            <person name="Anantharaman K."/>
            <person name="Brown C.T."/>
            <person name="Hug L.A."/>
            <person name="Sharon I."/>
            <person name="Castelle C.J."/>
            <person name="Probst A.J."/>
            <person name="Thomas B.C."/>
            <person name="Singh A."/>
            <person name="Wilkins M.J."/>
            <person name="Karaoz U."/>
            <person name="Brodie E.L."/>
            <person name="Williams K.H."/>
            <person name="Hubbard S.S."/>
            <person name="Banfield J.F."/>
        </authorList>
    </citation>
    <scope>NUCLEOTIDE SEQUENCE [LARGE SCALE GENOMIC DNA]</scope>
</reference>
<dbReference type="Gene3D" id="3.30.420.10">
    <property type="entry name" value="Ribonuclease H-like superfamily/Ribonuclease H"/>
    <property type="match status" value="1"/>
</dbReference>
<keyword evidence="8 13" id="KW-0460">Magnesium</keyword>
<dbReference type="AlphaFoldDB" id="A0A1G2CMR2"/>
<dbReference type="SUPFAM" id="SSF53098">
    <property type="entry name" value="Ribonuclease H-like"/>
    <property type="match status" value="1"/>
</dbReference>
<dbReference type="GO" id="GO:0003677">
    <property type="term" value="F:DNA binding"/>
    <property type="evidence" value="ECO:0007669"/>
    <property type="project" value="UniProtKB-KW"/>
</dbReference>
<dbReference type="CDD" id="cd16962">
    <property type="entry name" value="RuvC"/>
    <property type="match status" value="1"/>
</dbReference>
<evidence type="ECO:0000256" key="13">
    <source>
        <dbReference type="HAMAP-Rule" id="MF_00034"/>
    </source>
</evidence>
<dbReference type="GO" id="GO:0005737">
    <property type="term" value="C:cytoplasm"/>
    <property type="evidence" value="ECO:0007669"/>
    <property type="project" value="UniProtKB-SubCell"/>
</dbReference>
<dbReference type="GO" id="GO:0048476">
    <property type="term" value="C:Holliday junction resolvase complex"/>
    <property type="evidence" value="ECO:0007669"/>
    <property type="project" value="UniProtKB-UniRule"/>
</dbReference>
<dbReference type="GO" id="GO:0006310">
    <property type="term" value="P:DNA recombination"/>
    <property type="evidence" value="ECO:0007669"/>
    <property type="project" value="UniProtKB-UniRule"/>
</dbReference>
<dbReference type="NCBIfam" id="TIGR00228">
    <property type="entry name" value="ruvC"/>
    <property type="match status" value="1"/>
</dbReference>
<gene>
    <name evidence="13" type="primary">ruvC</name>
    <name evidence="15" type="ORF">A2390_01905</name>
</gene>
<evidence type="ECO:0000313" key="15">
    <source>
        <dbReference type="EMBL" id="OGZ02665.1"/>
    </source>
</evidence>
<dbReference type="Proteomes" id="UP000178599">
    <property type="component" value="Unassembled WGS sequence"/>
</dbReference>
<accession>A0A1G2CMR2</accession>
<dbReference type="EC" id="3.1.21.10" evidence="13 14"/>
<dbReference type="Pfam" id="PF02075">
    <property type="entry name" value="RuvC"/>
    <property type="match status" value="1"/>
</dbReference>
<comment type="similarity">
    <text evidence="1 13">Belongs to the RuvC family.</text>
</comment>
<protein>
    <recommendedName>
        <fullName evidence="13 14">Crossover junction endodeoxyribonuclease RuvC</fullName>
        <ecNumber evidence="13 14">3.1.21.10</ecNumber>
    </recommendedName>
    <alternativeName>
        <fullName evidence="13">Holliday junction nuclease RuvC</fullName>
    </alternativeName>
    <alternativeName>
        <fullName evidence="13">Holliday junction resolvase RuvC</fullName>
    </alternativeName>
</protein>
<evidence type="ECO:0000256" key="10">
    <source>
        <dbReference type="ARBA" id="ARBA00023172"/>
    </source>
</evidence>
<dbReference type="InterPro" id="IPR036397">
    <property type="entry name" value="RNaseH_sf"/>
</dbReference>
<evidence type="ECO:0000256" key="11">
    <source>
        <dbReference type="ARBA" id="ARBA00023204"/>
    </source>
</evidence>
<keyword evidence="9 13" id="KW-0238">DNA-binding</keyword>
<evidence type="ECO:0000313" key="16">
    <source>
        <dbReference type="Proteomes" id="UP000178599"/>
    </source>
</evidence>
<comment type="subunit">
    <text evidence="13">Homodimer which binds Holliday junction (HJ) DNA. The HJ becomes 2-fold symmetrical on binding to RuvC with unstacked arms; it has a different conformation from HJ DNA in complex with RuvA. In the full resolvosome a probable DNA-RuvA(4)-RuvB(12)-RuvC(2) complex forms which resolves the HJ.</text>
</comment>
<feature type="binding site" evidence="13">
    <location>
        <position position="66"/>
    </location>
    <ligand>
        <name>Mg(2+)</name>
        <dbReference type="ChEBI" id="CHEBI:18420"/>
        <label>2</label>
    </ligand>
</feature>
<evidence type="ECO:0000256" key="4">
    <source>
        <dbReference type="ARBA" id="ARBA00022723"/>
    </source>
</evidence>
<evidence type="ECO:0000256" key="2">
    <source>
        <dbReference type="ARBA" id="ARBA00022490"/>
    </source>
</evidence>
<evidence type="ECO:0000256" key="3">
    <source>
        <dbReference type="ARBA" id="ARBA00022722"/>
    </source>
</evidence>
<dbReference type="FunFam" id="3.30.420.10:FF:000002">
    <property type="entry name" value="Crossover junction endodeoxyribonuclease RuvC"/>
    <property type="match status" value="1"/>
</dbReference>
<dbReference type="PANTHER" id="PTHR30194">
    <property type="entry name" value="CROSSOVER JUNCTION ENDODEOXYRIBONUCLEASE RUVC"/>
    <property type="match status" value="1"/>
</dbReference>
<dbReference type="InterPro" id="IPR012337">
    <property type="entry name" value="RNaseH-like_sf"/>
</dbReference>
<comment type="function">
    <text evidence="13">The RuvA-RuvB-RuvC complex processes Holliday junction (HJ) DNA during genetic recombination and DNA repair. Endonuclease that resolves HJ intermediates. Cleaves cruciform DNA by making single-stranded nicks across the HJ at symmetrical positions within the homologous arms, yielding a 5'-phosphate and a 3'-hydroxyl group; requires a central core of homology in the junction. The consensus cleavage sequence is 5'-(A/T)TT(C/G)-3'. Cleavage occurs on the 3'-side of the TT dinucleotide at the point of strand exchange. HJ branch migration catalyzed by RuvA-RuvB allows RuvC to scan DNA until it finds its consensus sequence, where it cleaves and resolves the cruciform DNA.</text>
</comment>
<feature type="binding site" evidence="13">
    <location>
        <position position="138"/>
    </location>
    <ligand>
        <name>Mg(2+)</name>
        <dbReference type="ChEBI" id="CHEBI:18420"/>
        <label>1</label>
    </ligand>
</feature>
<keyword evidence="5 13" id="KW-0255">Endonuclease</keyword>
<dbReference type="InterPro" id="IPR002176">
    <property type="entry name" value="X-over_junc_endoDNase_RuvC"/>
</dbReference>
<evidence type="ECO:0000256" key="12">
    <source>
        <dbReference type="ARBA" id="ARBA00029354"/>
    </source>
</evidence>
<feature type="active site" evidence="13">
    <location>
        <position position="66"/>
    </location>
</feature>
<dbReference type="HAMAP" id="MF_00034">
    <property type="entry name" value="RuvC"/>
    <property type="match status" value="1"/>
</dbReference>
<keyword evidence="7 13" id="KW-0378">Hydrolase</keyword>
<name>A0A1G2CMR2_9BACT</name>
<keyword evidence="2 13" id="KW-0963">Cytoplasm</keyword>
<evidence type="ECO:0000256" key="9">
    <source>
        <dbReference type="ARBA" id="ARBA00023125"/>
    </source>
</evidence>
<dbReference type="EMBL" id="MHLE01000024">
    <property type="protein sequence ID" value="OGZ02665.1"/>
    <property type="molecule type" value="Genomic_DNA"/>
</dbReference>
<comment type="cofactor">
    <cofactor evidence="13">
        <name>Mg(2+)</name>
        <dbReference type="ChEBI" id="CHEBI:18420"/>
    </cofactor>
    <text evidence="13">Binds 2 Mg(2+) ion per subunit.</text>
</comment>
<keyword evidence="6 13" id="KW-0227">DNA damage</keyword>
<dbReference type="PRINTS" id="PR00696">
    <property type="entry name" value="RSOLVASERUVC"/>
</dbReference>
<comment type="subcellular location">
    <subcellularLocation>
        <location evidence="13">Cytoplasm</location>
    </subcellularLocation>
</comment>
<keyword evidence="3 13" id="KW-0540">Nuclease</keyword>
<feature type="active site" evidence="13">
    <location>
        <position position="7"/>
    </location>
</feature>
<organism evidence="15 16">
    <name type="scientific">Candidatus Liptonbacteria bacterium RIFOXYB1_FULL_36_10</name>
    <dbReference type="NCBI Taxonomy" id="1798654"/>
    <lineage>
        <taxon>Bacteria</taxon>
        <taxon>Candidatus Liptoniibacteriota</taxon>
    </lineage>
</organism>
<comment type="caution">
    <text evidence="15">The sequence shown here is derived from an EMBL/GenBank/DDBJ whole genome shotgun (WGS) entry which is preliminary data.</text>
</comment>
<dbReference type="GO" id="GO:0006281">
    <property type="term" value="P:DNA repair"/>
    <property type="evidence" value="ECO:0007669"/>
    <property type="project" value="UniProtKB-UniRule"/>
</dbReference>
<keyword evidence="10 13" id="KW-0233">DNA recombination</keyword>
<dbReference type="GO" id="GO:0000287">
    <property type="term" value="F:magnesium ion binding"/>
    <property type="evidence" value="ECO:0007669"/>
    <property type="project" value="UniProtKB-UniRule"/>
</dbReference>
<keyword evidence="11 13" id="KW-0234">DNA repair</keyword>
<dbReference type="InterPro" id="IPR020563">
    <property type="entry name" value="X-over_junc_endoDNase_Mg_BS"/>
</dbReference>
<evidence type="ECO:0000256" key="6">
    <source>
        <dbReference type="ARBA" id="ARBA00022763"/>
    </source>
</evidence>
<evidence type="ECO:0000256" key="5">
    <source>
        <dbReference type="ARBA" id="ARBA00022759"/>
    </source>
</evidence>
<evidence type="ECO:0000256" key="7">
    <source>
        <dbReference type="ARBA" id="ARBA00022801"/>
    </source>
</evidence>
<dbReference type="GO" id="GO:0008821">
    <property type="term" value="F:crossover junction DNA endonuclease activity"/>
    <property type="evidence" value="ECO:0007669"/>
    <property type="project" value="UniProtKB-UniRule"/>
</dbReference>
<evidence type="ECO:0000256" key="8">
    <source>
        <dbReference type="ARBA" id="ARBA00022842"/>
    </source>
</evidence>
<comment type="catalytic activity">
    <reaction evidence="12 13">
        <text>Endonucleolytic cleavage at a junction such as a reciprocal single-stranded crossover between two homologous DNA duplexes (Holliday junction).</text>
        <dbReference type="EC" id="3.1.21.10"/>
    </reaction>
</comment>
<evidence type="ECO:0000256" key="14">
    <source>
        <dbReference type="NCBIfam" id="TIGR00228"/>
    </source>
</evidence>
<proteinExistence type="inferred from homology"/>
<feature type="binding site" evidence="13">
    <location>
        <position position="7"/>
    </location>
    <ligand>
        <name>Mg(2+)</name>
        <dbReference type="ChEBI" id="CHEBI:18420"/>
        <label>1</label>
    </ligand>
</feature>
<dbReference type="PANTHER" id="PTHR30194:SF3">
    <property type="entry name" value="CROSSOVER JUNCTION ENDODEOXYRIBONUCLEASE RUVC"/>
    <property type="match status" value="1"/>
</dbReference>
<evidence type="ECO:0000256" key="1">
    <source>
        <dbReference type="ARBA" id="ARBA00009518"/>
    </source>
</evidence>
<sequence>MIIIGIDPGTSRAGYGLIKKENGRLSFLAGGILKSSSQNQAEKLLEIQNDLKKIIAKYKPSIAGIEKLYFMKNQKTALAVAEARGVILFTFAASKISILEFDPTEVKSSIAGSGCAGKKEVQKTVELILKEKIKGVDDISDALAIAILASSPLYKIT</sequence>
<keyword evidence="4 13" id="KW-0479">Metal-binding</keyword>
<feature type="active site" evidence="13">
    <location>
        <position position="138"/>
    </location>
</feature>
<dbReference type="PROSITE" id="PS01321">
    <property type="entry name" value="RUVC"/>
    <property type="match status" value="1"/>
</dbReference>